<accession>A0A9P9WEV8</accession>
<evidence type="ECO:0000313" key="2">
    <source>
        <dbReference type="Proteomes" id="UP000829685"/>
    </source>
</evidence>
<gene>
    <name evidence="1" type="ORF">JX265_010074</name>
</gene>
<dbReference type="Proteomes" id="UP000829685">
    <property type="component" value="Unassembled WGS sequence"/>
</dbReference>
<organism evidence="1 2">
    <name type="scientific">Neoarthrinium moseri</name>
    <dbReference type="NCBI Taxonomy" id="1658444"/>
    <lineage>
        <taxon>Eukaryota</taxon>
        <taxon>Fungi</taxon>
        <taxon>Dikarya</taxon>
        <taxon>Ascomycota</taxon>
        <taxon>Pezizomycotina</taxon>
        <taxon>Sordariomycetes</taxon>
        <taxon>Xylariomycetidae</taxon>
        <taxon>Amphisphaeriales</taxon>
        <taxon>Apiosporaceae</taxon>
        <taxon>Neoarthrinium</taxon>
    </lineage>
</organism>
<evidence type="ECO:0000313" key="1">
    <source>
        <dbReference type="EMBL" id="KAI1860150.1"/>
    </source>
</evidence>
<proteinExistence type="predicted"/>
<sequence>MSHPFLGASELYHHLLKDQDPSSMEGDLKLLHQLASDLNPVVQLYDEISPLRDAIVALNKAVQKELKVV</sequence>
<name>A0A9P9WEV8_9PEZI</name>
<keyword evidence="2" id="KW-1185">Reference proteome</keyword>
<reference evidence="1" key="1">
    <citation type="submission" date="2021-03" db="EMBL/GenBank/DDBJ databases">
        <title>Revisited historic fungal species revealed as producer of novel bioactive compounds through whole genome sequencing and comparative genomics.</title>
        <authorList>
            <person name="Vignolle G.A."/>
            <person name="Hochenegger N."/>
            <person name="Mach R.L."/>
            <person name="Mach-Aigner A.R."/>
            <person name="Javad Rahimi M."/>
            <person name="Salim K.A."/>
            <person name="Chan C.M."/>
            <person name="Lim L.B.L."/>
            <person name="Cai F."/>
            <person name="Druzhinina I.S."/>
            <person name="U'Ren J.M."/>
            <person name="Derntl C."/>
        </authorList>
    </citation>
    <scope>NUCLEOTIDE SEQUENCE</scope>
    <source>
        <strain evidence="1">TUCIM 5799</strain>
    </source>
</reference>
<dbReference type="EMBL" id="JAFIMR010000032">
    <property type="protein sequence ID" value="KAI1860150.1"/>
    <property type="molecule type" value="Genomic_DNA"/>
</dbReference>
<protein>
    <submittedName>
        <fullName evidence="1">Uncharacterized protein</fullName>
    </submittedName>
</protein>
<comment type="caution">
    <text evidence="1">The sequence shown here is derived from an EMBL/GenBank/DDBJ whole genome shotgun (WGS) entry which is preliminary data.</text>
</comment>
<dbReference type="AlphaFoldDB" id="A0A9P9WEV8"/>